<reference evidence="2" key="1">
    <citation type="submission" date="2016-10" db="EMBL/GenBank/DDBJ databases">
        <authorList>
            <person name="Varghese N."/>
            <person name="Submissions S."/>
        </authorList>
    </citation>
    <scope>NUCLEOTIDE SEQUENCE [LARGE SCALE GENOMIC DNA]</scope>
    <source>
        <strain evidence="2">IBRC-M 10761</strain>
    </source>
</reference>
<dbReference type="AlphaFoldDB" id="A0A1H7ADA4"/>
<keyword evidence="2" id="KW-1185">Reference proteome</keyword>
<accession>A0A1H7ADA4</accession>
<proteinExistence type="predicted"/>
<evidence type="ECO:0000313" key="2">
    <source>
        <dbReference type="Proteomes" id="UP000199403"/>
    </source>
</evidence>
<name>A0A1H7ADA4_9BACT</name>
<dbReference type="STRING" id="1416801.SAMN05192553_106110"/>
<protein>
    <recommendedName>
        <fullName evidence="3">Glycosyl transferase family 11</fullName>
    </recommendedName>
</protein>
<dbReference type="Proteomes" id="UP000199403">
    <property type="component" value="Unassembled WGS sequence"/>
</dbReference>
<sequence>MRGFFSLFIQALNGMTFAIKYGLPYKVDFSNATYPYSNAGEEIPTNFWEELMVPQALSPDRSPVYNLRYETYPLRIWHRGFLRSLHQTLRSEIRFQKNLTEKIATLKEKFKPFRVLGLHARRTDHYLEVPSVDEEVFLLKIKKKIQEFDRLFVATDDAVFLEALKRLYPEKVLAHDFYRSNDKQAVHDHRSGKTGLLLGEQALLDCLSLSFCQELILSPSNLSYAALVFQPDLPYSLVESRAAAWSRRKTLLAYLLNRWGIRKW</sequence>
<dbReference type="Gene3D" id="3.40.50.11350">
    <property type="match status" value="1"/>
</dbReference>
<dbReference type="EMBL" id="FNZH01000006">
    <property type="protein sequence ID" value="SEJ61877.1"/>
    <property type="molecule type" value="Genomic_DNA"/>
</dbReference>
<organism evidence="1 2">
    <name type="scientific">Cyclobacterium xiamenense</name>
    <dbReference type="NCBI Taxonomy" id="1297121"/>
    <lineage>
        <taxon>Bacteria</taxon>
        <taxon>Pseudomonadati</taxon>
        <taxon>Bacteroidota</taxon>
        <taxon>Cytophagia</taxon>
        <taxon>Cytophagales</taxon>
        <taxon>Cyclobacteriaceae</taxon>
        <taxon>Cyclobacterium</taxon>
    </lineage>
</organism>
<gene>
    <name evidence="1" type="ORF">SAMN05192553_106110</name>
</gene>
<evidence type="ECO:0000313" key="1">
    <source>
        <dbReference type="EMBL" id="SEJ61877.1"/>
    </source>
</evidence>
<evidence type="ECO:0008006" key="3">
    <source>
        <dbReference type="Google" id="ProtNLM"/>
    </source>
</evidence>